<reference evidence="3 4" key="1">
    <citation type="submission" date="2012-05" db="EMBL/GenBank/DDBJ databases">
        <title>Recombination and specialization in a pathogen metapopulation.</title>
        <authorList>
            <person name="Gardiner A."/>
            <person name="Kemen E."/>
            <person name="Schultz-Larsen T."/>
            <person name="MacLean D."/>
            <person name="Van Oosterhout C."/>
            <person name="Jones J.D.G."/>
        </authorList>
    </citation>
    <scope>NUCLEOTIDE SEQUENCE [LARGE SCALE GENOMIC DNA]</scope>
    <source>
        <strain evidence="3 4">Ac Nc2</strain>
    </source>
</reference>
<dbReference type="AlphaFoldDB" id="A0A024GGX3"/>
<evidence type="ECO:0000256" key="1">
    <source>
        <dbReference type="SAM" id="MobiDB-lite"/>
    </source>
</evidence>
<dbReference type="EMBL" id="CAIX01000111">
    <property type="protein sequence ID" value="CCI45915.1"/>
    <property type="molecule type" value="Genomic_DNA"/>
</dbReference>
<dbReference type="PANTHER" id="PTHR43544">
    <property type="entry name" value="SHORT-CHAIN DEHYDROGENASE/REDUCTASE"/>
    <property type="match status" value="1"/>
</dbReference>
<accession>A0A024GGX3</accession>
<name>A0A024GGX3_9STRA</name>
<dbReference type="SUPFAM" id="SSF53271">
    <property type="entry name" value="PRTase-like"/>
    <property type="match status" value="1"/>
</dbReference>
<dbReference type="Gene3D" id="3.40.50.720">
    <property type="entry name" value="NAD(P)-binding Rossmann-like Domain"/>
    <property type="match status" value="2"/>
</dbReference>
<dbReference type="PANTHER" id="PTHR43544:SF2">
    <property type="entry name" value="OXIDOREDUCTASE"/>
    <property type="match status" value="1"/>
</dbReference>
<feature type="domain" description="Phosphoribosyltransferase" evidence="2">
    <location>
        <begin position="608"/>
        <end position="809"/>
    </location>
</feature>
<evidence type="ECO:0000313" key="3">
    <source>
        <dbReference type="EMBL" id="CCI45915.1"/>
    </source>
</evidence>
<dbReference type="Pfam" id="PF14681">
    <property type="entry name" value="UPRTase"/>
    <property type="match status" value="1"/>
</dbReference>
<dbReference type="Proteomes" id="UP000053237">
    <property type="component" value="Unassembled WGS sequence"/>
</dbReference>
<proteinExistence type="predicted"/>
<keyword evidence="4" id="KW-1185">Reference proteome</keyword>
<dbReference type="GO" id="GO:0005737">
    <property type="term" value="C:cytoplasm"/>
    <property type="evidence" value="ECO:0007669"/>
    <property type="project" value="TreeGrafter"/>
</dbReference>
<feature type="region of interest" description="Disordered" evidence="1">
    <location>
        <begin position="1"/>
        <end position="38"/>
    </location>
</feature>
<protein>
    <recommendedName>
        <fullName evidence="2">Phosphoribosyltransferase domain-containing protein</fullName>
    </recommendedName>
</protein>
<dbReference type="NCBIfam" id="NF001097">
    <property type="entry name" value="PRK00129.1"/>
    <property type="match status" value="1"/>
</dbReference>
<dbReference type="InterPro" id="IPR036291">
    <property type="entry name" value="NAD(P)-bd_dom_sf"/>
</dbReference>
<dbReference type="InterPro" id="IPR000836">
    <property type="entry name" value="PRTase_dom"/>
</dbReference>
<dbReference type="OrthoDB" id="191139at2759"/>
<feature type="region of interest" description="Disordered" evidence="1">
    <location>
        <begin position="805"/>
        <end position="825"/>
    </location>
</feature>
<dbReference type="InterPro" id="IPR051468">
    <property type="entry name" value="Fungal_SecMetab_SDRs"/>
</dbReference>
<dbReference type="STRING" id="65357.A0A024GGX3"/>
<organism evidence="3 4">
    <name type="scientific">Albugo candida</name>
    <dbReference type="NCBI Taxonomy" id="65357"/>
    <lineage>
        <taxon>Eukaryota</taxon>
        <taxon>Sar</taxon>
        <taxon>Stramenopiles</taxon>
        <taxon>Oomycota</taxon>
        <taxon>Peronosporomycetes</taxon>
        <taxon>Albuginales</taxon>
        <taxon>Albuginaceae</taxon>
        <taxon>Albugo</taxon>
    </lineage>
</organism>
<dbReference type="InParanoid" id="A0A024GGX3"/>
<dbReference type="InterPro" id="IPR029057">
    <property type="entry name" value="PRTase-like"/>
</dbReference>
<dbReference type="InterPro" id="IPR002347">
    <property type="entry name" value="SDR_fam"/>
</dbReference>
<dbReference type="CDD" id="cd06223">
    <property type="entry name" value="PRTases_typeI"/>
    <property type="match status" value="1"/>
</dbReference>
<evidence type="ECO:0000259" key="2">
    <source>
        <dbReference type="Pfam" id="PF14681"/>
    </source>
</evidence>
<gene>
    <name evidence="3" type="ORF">BN9_068250</name>
</gene>
<feature type="compositionally biased region" description="Acidic residues" evidence="1">
    <location>
        <begin position="1"/>
        <end position="10"/>
    </location>
</feature>
<sequence length="825" mass="92248">MLDGYSEEDTLPSTSSLPEQIAVEPCPEPSPSSTTNPLPFSHKELEIFNKVLLQLGENVTLLQHPQLRSARKAFVPLTDFLEKRKFGGMSRKKYLQDKQLREEKRARVKKKKMLDQKYINTTALRRERMENLQKLLQANDNVSHTMPLIADGVASSTETMKSIDAVNDDRRGLELQNFRSCYTCKSRFDQIHSFYDQLCPSCAELNFEKRFQTCNLQGKVALVTGGRVKIGFQVVIKLLEAGAFVIVTTRFPKNAAIRFTGHPSFDTFRGRLQIYGLDFRDLVHLEEFVANIREHYHRLDIIVHNACQTIRRPPKYYQHLIDTECVPLKDTNEAIQLLLHDQEAFEAAQCATRAIPSSSDLSTCSEPPEGKGTLSSPTSTLRMLSAEKSQIPLLLSDEKFGTDSSAFPVGVVDVNGQQVDLRSSNSWVLKLGEISTPEVAEVFAINTLTPFIINNRLLPLLEKDANAHNGHKFIVNVSAMEGKFYRYKTPTHPHTNMAKAALNMMTRTCSEDLAKRYVYMNSVDTGWINDENPLEKAHTYAQVSNFQTPIDEVDAAARILDPVFVGYSSDMNIVLQLEQNIGKLNTMVGELLLNNAKYNLPAECKVWVASHPVLHHKLTKLRDERTDSTVFRHCLREVTFYLGYEATQDLPIVPKPVKTPLGKHEGAELAASIAIIPILRSGLGMVDAMLDLLPTAVVHHIGMYRNKHSLLPVQYYNKLPKECKHEYAIVLDPVISTASTVIAIVAILKIWGIAKIKIVAAIASAKGLQELLQKHPSVEVIVASIDDGLTEDGLAFPGLGDAGDRQFQTAASSDDHMSKRPKLKG</sequence>
<dbReference type="SUPFAM" id="SSF51735">
    <property type="entry name" value="NAD(P)-binding Rossmann-fold domains"/>
    <property type="match status" value="1"/>
</dbReference>
<dbReference type="Pfam" id="PF00106">
    <property type="entry name" value="adh_short"/>
    <property type="match status" value="2"/>
</dbReference>
<dbReference type="Gene3D" id="3.40.50.2020">
    <property type="match status" value="1"/>
</dbReference>
<evidence type="ECO:0000313" key="4">
    <source>
        <dbReference type="Proteomes" id="UP000053237"/>
    </source>
</evidence>
<feature type="region of interest" description="Disordered" evidence="1">
    <location>
        <begin position="358"/>
        <end position="379"/>
    </location>
</feature>
<dbReference type="GO" id="GO:0016491">
    <property type="term" value="F:oxidoreductase activity"/>
    <property type="evidence" value="ECO:0007669"/>
    <property type="project" value="TreeGrafter"/>
</dbReference>
<comment type="caution">
    <text evidence="3">The sequence shown here is derived from an EMBL/GenBank/DDBJ whole genome shotgun (WGS) entry which is preliminary data.</text>
</comment>